<evidence type="ECO:0000256" key="2">
    <source>
        <dbReference type="ARBA" id="ARBA00023012"/>
    </source>
</evidence>
<dbReference type="Pfam" id="PF00990">
    <property type="entry name" value="GGDEF"/>
    <property type="match status" value="1"/>
</dbReference>
<evidence type="ECO:0000313" key="12">
    <source>
        <dbReference type="EMBL" id="WNZ27722.1"/>
    </source>
</evidence>
<dbReference type="InterPro" id="IPR008207">
    <property type="entry name" value="Sig_transdc_His_kin_Hpt_dom"/>
</dbReference>
<evidence type="ECO:0000256" key="5">
    <source>
        <dbReference type="ARBA" id="ARBA00023163"/>
    </source>
</evidence>
<dbReference type="InterPro" id="IPR000160">
    <property type="entry name" value="GGDEF_dom"/>
</dbReference>
<dbReference type="InterPro" id="IPR029787">
    <property type="entry name" value="Nucleotide_cyclase"/>
</dbReference>
<evidence type="ECO:0000259" key="10">
    <source>
        <dbReference type="PROSITE" id="PS50887"/>
    </source>
</evidence>
<dbReference type="SUPFAM" id="SSF52172">
    <property type="entry name" value="CheY-like"/>
    <property type="match status" value="3"/>
</dbReference>
<dbReference type="Gene3D" id="3.40.50.2300">
    <property type="match status" value="3"/>
</dbReference>
<dbReference type="Gene3D" id="3.30.70.270">
    <property type="match status" value="1"/>
</dbReference>
<dbReference type="InterPro" id="IPR001789">
    <property type="entry name" value="Sig_transdc_resp-reg_receiver"/>
</dbReference>
<dbReference type="SMART" id="SM00267">
    <property type="entry name" value="GGDEF"/>
    <property type="match status" value="1"/>
</dbReference>
<dbReference type="EMBL" id="CP053587">
    <property type="protein sequence ID" value="WNZ27722.1"/>
    <property type="molecule type" value="Genomic_DNA"/>
</dbReference>
<dbReference type="Gene3D" id="6.10.250.690">
    <property type="match status" value="1"/>
</dbReference>
<dbReference type="Gene3D" id="1.10.10.10">
    <property type="entry name" value="Winged helix-like DNA-binding domain superfamily/Winged helix DNA-binding domain"/>
    <property type="match status" value="1"/>
</dbReference>
<dbReference type="PANTHER" id="PTHR48111:SF15">
    <property type="entry name" value="OMPR SUBFAMILY"/>
    <property type="match status" value="1"/>
</dbReference>
<dbReference type="CDD" id="cd19935">
    <property type="entry name" value="REC_OmpR_CusR-like"/>
    <property type="match status" value="1"/>
</dbReference>
<accession>A0AA97APC4</accession>
<dbReference type="CDD" id="cd01949">
    <property type="entry name" value="GGDEF"/>
    <property type="match status" value="1"/>
</dbReference>
<keyword evidence="3" id="KW-0805">Transcription regulation</keyword>
<dbReference type="Pfam" id="PF00072">
    <property type="entry name" value="Response_reg"/>
    <property type="match status" value="2"/>
</dbReference>
<feature type="region of interest" description="Disordered" evidence="8">
    <location>
        <begin position="368"/>
        <end position="394"/>
    </location>
</feature>
<organism evidence="12">
    <name type="scientific">Leptolyngbya sp. NK1-12</name>
    <dbReference type="NCBI Taxonomy" id="2547451"/>
    <lineage>
        <taxon>Bacteria</taxon>
        <taxon>Bacillati</taxon>
        <taxon>Cyanobacteriota</taxon>
        <taxon>Cyanophyceae</taxon>
        <taxon>Leptolyngbyales</taxon>
        <taxon>Leptolyngbyaceae</taxon>
        <taxon>Leptolyngbya group</taxon>
        <taxon>Leptolyngbya</taxon>
    </lineage>
</organism>
<dbReference type="AlphaFoldDB" id="A0AA97APC4"/>
<dbReference type="CDD" id="cd17574">
    <property type="entry name" value="REC_OmpR"/>
    <property type="match status" value="1"/>
</dbReference>
<sequence>MRILLIEDDEILSDLLVRSLTQQRYAVDHIDDGSMGWEYAQGADYDLILMDVGLPKLDGISLCQRLRSQGCKTPILLITAKDAATDRIRGLDAGADDYLIKPLDFGELQARVRALLRRGEVAPTTVLEIAGLQLDPSQKRVVYQDQPLKLTPKEYGLLELFLRNPTRLFSRTYMIEHLWTFDDLPSDEGVKAHIKGLRQKLKKASDLDWIENIYGMGYRLHPQILARPTPPHTPAPPLSAPLPEQSGLRDRQGVQQQMEQTFAKLWQQYQGTMQQRLAILQQAAMAVPTLTPELRQDAAHAAHKLAGVLGAFGKDEGTELSRTIERILTEDTASELQTLPTLLHRLEAHLNLPVVQTHENTAIDLNIQSQKQSQSQSQTQSQSQSQSQSQLKLSSSTETVPAPLQILLIGVDPQLHLALQQQTTIAAWHNCSTVTEAHRWLNDHQPNLLILSLDAQLEGLALLATTRTVPSIVLTSATNLNDRVAMAQAGARRIFVQPVTATQIWETAAHLLQSTETTRILAVDDDPILLATLPPLLSPWGFSVTGLANPEEFWQSLEAVNPHLLILDVEMPYLSGIELCQAVRTDSRWQDLPILFLSARSDRSTIQQIFAAGADDYVSKPVVAEELVTRVSNRLDRIRLLQRLSTQDPITGLLNQPQSQRILETLIQQATPESPLSVATLTATDLENINLHYGHISGNQVLQQWARLLRTELQSAELLAYWGSGVFVVALPGLDAEAAKVYLETITRQLRQQIFSASIADSPIQFDRFQVNIRCGVAQCPRDGVTVQTLYQASCQPLQQGET</sequence>
<reference evidence="12" key="1">
    <citation type="submission" date="2020-05" db="EMBL/GenBank/DDBJ databases">
        <authorList>
            <person name="Zhu T."/>
            <person name="Keshari N."/>
            <person name="Lu X."/>
        </authorList>
    </citation>
    <scope>NUCLEOTIDE SEQUENCE</scope>
    <source>
        <strain evidence="12">NK1-12</strain>
    </source>
</reference>
<dbReference type="RefSeq" id="WP_316436170.1">
    <property type="nucleotide sequence ID" value="NZ_CP053587.1"/>
</dbReference>
<dbReference type="Pfam" id="PF01627">
    <property type="entry name" value="Hpt"/>
    <property type="match status" value="1"/>
</dbReference>
<dbReference type="PROSITE" id="PS50887">
    <property type="entry name" value="GGDEF"/>
    <property type="match status" value="1"/>
</dbReference>
<evidence type="ECO:0000256" key="7">
    <source>
        <dbReference type="PROSITE-ProRule" id="PRU01091"/>
    </source>
</evidence>
<evidence type="ECO:0000256" key="6">
    <source>
        <dbReference type="PROSITE-ProRule" id="PRU00169"/>
    </source>
</evidence>
<feature type="DNA-binding region" description="OmpR/PhoB-type" evidence="7">
    <location>
        <begin position="124"/>
        <end position="222"/>
    </location>
</feature>
<evidence type="ECO:0000256" key="1">
    <source>
        <dbReference type="ARBA" id="ARBA00022553"/>
    </source>
</evidence>
<feature type="modified residue" description="4-aspartylphosphate" evidence="6">
    <location>
        <position position="51"/>
    </location>
</feature>
<evidence type="ECO:0000256" key="8">
    <source>
        <dbReference type="SAM" id="MobiDB-lite"/>
    </source>
</evidence>
<dbReference type="PANTHER" id="PTHR48111">
    <property type="entry name" value="REGULATOR OF RPOS"/>
    <property type="match status" value="1"/>
</dbReference>
<dbReference type="SMART" id="SM00448">
    <property type="entry name" value="REC"/>
    <property type="match status" value="3"/>
</dbReference>
<dbReference type="GO" id="GO:0000976">
    <property type="term" value="F:transcription cis-regulatory region binding"/>
    <property type="evidence" value="ECO:0007669"/>
    <property type="project" value="TreeGrafter"/>
</dbReference>
<dbReference type="GO" id="GO:0006355">
    <property type="term" value="P:regulation of DNA-templated transcription"/>
    <property type="evidence" value="ECO:0007669"/>
    <property type="project" value="InterPro"/>
</dbReference>
<dbReference type="SUPFAM" id="SSF55073">
    <property type="entry name" value="Nucleotide cyclase"/>
    <property type="match status" value="1"/>
</dbReference>
<feature type="domain" description="Response regulatory" evidence="9">
    <location>
        <begin position="519"/>
        <end position="635"/>
    </location>
</feature>
<evidence type="ECO:0000256" key="4">
    <source>
        <dbReference type="ARBA" id="ARBA00023125"/>
    </source>
</evidence>
<keyword evidence="1 6" id="KW-0597">Phosphoprotein</keyword>
<dbReference type="InterPro" id="IPR036388">
    <property type="entry name" value="WH-like_DNA-bd_sf"/>
</dbReference>
<dbReference type="GO" id="GO:0032993">
    <property type="term" value="C:protein-DNA complex"/>
    <property type="evidence" value="ECO:0007669"/>
    <property type="project" value="TreeGrafter"/>
</dbReference>
<dbReference type="Pfam" id="PF00486">
    <property type="entry name" value="Trans_reg_C"/>
    <property type="match status" value="1"/>
</dbReference>
<protein>
    <submittedName>
        <fullName evidence="12">Response regulator</fullName>
    </submittedName>
</protein>
<evidence type="ECO:0000259" key="9">
    <source>
        <dbReference type="PROSITE" id="PS50110"/>
    </source>
</evidence>
<feature type="region of interest" description="Disordered" evidence="8">
    <location>
        <begin position="225"/>
        <end position="246"/>
    </location>
</feature>
<dbReference type="InterPro" id="IPR011006">
    <property type="entry name" value="CheY-like_superfamily"/>
</dbReference>
<keyword evidence="2" id="KW-0902">Two-component regulatory system</keyword>
<dbReference type="FunFam" id="3.40.50.2300:FF:000002">
    <property type="entry name" value="DNA-binding response regulator PhoP"/>
    <property type="match status" value="1"/>
</dbReference>
<feature type="domain" description="Response regulatory" evidence="9">
    <location>
        <begin position="2"/>
        <end position="116"/>
    </location>
</feature>
<dbReference type="InterPro" id="IPR001867">
    <property type="entry name" value="OmpR/PhoB-type_DNA-bd"/>
</dbReference>
<dbReference type="GO" id="GO:0000156">
    <property type="term" value="F:phosphorelay response regulator activity"/>
    <property type="evidence" value="ECO:0007669"/>
    <property type="project" value="TreeGrafter"/>
</dbReference>
<dbReference type="InterPro" id="IPR039420">
    <property type="entry name" value="WalR-like"/>
</dbReference>
<keyword evidence="5" id="KW-0804">Transcription</keyword>
<dbReference type="SMART" id="SM00862">
    <property type="entry name" value="Trans_reg_C"/>
    <property type="match status" value="1"/>
</dbReference>
<proteinExistence type="predicted"/>
<feature type="domain" description="GGDEF" evidence="10">
    <location>
        <begin position="674"/>
        <end position="803"/>
    </location>
</feature>
<feature type="domain" description="OmpR/PhoB-type" evidence="11">
    <location>
        <begin position="124"/>
        <end position="222"/>
    </location>
</feature>
<evidence type="ECO:0000259" key="11">
    <source>
        <dbReference type="PROSITE" id="PS51755"/>
    </source>
</evidence>
<dbReference type="CDD" id="cd00383">
    <property type="entry name" value="trans_reg_C"/>
    <property type="match status" value="1"/>
</dbReference>
<dbReference type="PROSITE" id="PS50110">
    <property type="entry name" value="RESPONSE_REGULATORY"/>
    <property type="match status" value="2"/>
</dbReference>
<dbReference type="GO" id="GO:0005829">
    <property type="term" value="C:cytosol"/>
    <property type="evidence" value="ECO:0007669"/>
    <property type="project" value="TreeGrafter"/>
</dbReference>
<dbReference type="SUPFAM" id="SSF47226">
    <property type="entry name" value="Histidine-containing phosphotransfer domain, HPT domain"/>
    <property type="match status" value="1"/>
</dbReference>
<dbReference type="PROSITE" id="PS51755">
    <property type="entry name" value="OMPR_PHOB"/>
    <property type="match status" value="1"/>
</dbReference>
<dbReference type="NCBIfam" id="TIGR00254">
    <property type="entry name" value="GGDEF"/>
    <property type="match status" value="1"/>
</dbReference>
<gene>
    <name evidence="12" type="ORF">HJG54_33290</name>
</gene>
<keyword evidence="4 7" id="KW-0238">DNA-binding</keyword>
<feature type="modified residue" description="4-aspartylphosphate" evidence="6">
    <location>
        <position position="568"/>
    </location>
</feature>
<feature type="compositionally biased region" description="Pro residues" evidence="8">
    <location>
        <begin position="228"/>
        <end position="240"/>
    </location>
</feature>
<evidence type="ECO:0000256" key="3">
    <source>
        <dbReference type="ARBA" id="ARBA00023015"/>
    </source>
</evidence>
<dbReference type="InterPro" id="IPR043128">
    <property type="entry name" value="Rev_trsase/Diguanyl_cyclase"/>
</dbReference>
<name>A0AA97APC4_9CYAN</name>
<dbReference type="InterPro" id="IPR036641">
    <property type="entry name" value="HPT_dom_sf"/>
</dbReference>